<accession>A0ABD7HME5</accession>
<sequence length="128" mass="14118">MTITLPVQNPTAVQLLEGTLHYIRSYGWKQGGFGYKNPGDTCPACIRGALRAAVGYYPGMPDEDLPEAFWQAREALDNAIPEIYDGDGFHVTDVAEYNDNFAGSQEDIEALILRAIDYAHTEFTDQAA</sequence>
<comment type="caution">
    <text evidence="1">The sequence shown here is derived from an EMBL/GenBank/DDBJ whole genome shotgun (WGS) entry which is preliminary data.</text>
</comment>
<dbReference type="InterPro" id="IPR045677">
    <property type="entry name" value="DUF6197"/>
</dbReference>
<evidence type="ECO:0000313" key="1">
    <source>
        <dbReference type="EMBL" id="RIT36756.1"/>
    </source>
</evidence>
<protein>
    <submittedName>
        <fullName evidence="1">Uncharacterized protein</fullName>
    </submittedName>
</protein>
<dbReference type="Proteomes" id="UP000284557">
    <property type="component" value="Unassembled WGS sequence"/>
</dbReference>
<dbReference type="AlphaFoldDB" id="A0ABD7HME5"/>
<reference evidence="1 2" key="1">
    <citation type="submission" date="2018-08" db="EMBL/GenBank/DDBJ databases">
        <title>Linezolid Resistance in Mycobacterium abscessus: MIC Distribution and Comprehensive Investigation of Resistance Mechanisms.</title>
        <authorList>
            <person name="Ye M."/>
            <person name="Xu L."/>
            <person name="Zou Y."/>
            <person name="Li B."/>
            <person name="Guo Q."/>
            <person name="Zhang Y."/>
            <person name="Zhan M."/>
            <person name="Xu B."/>
            <person name="Yu F."/>
            <person name="Zhang Z."/>
            <person name="Chu H."/>
        </authorList>
    </citation>
    <scope>NUCLEOTIDE SEQUENCE [LARGE SCALE GENOMIC DNA]</scope>
    <source>
        <strain evidence="1 2">G143</strain>
    </source>
</reference>
<dbReference type="Pfam" id="PF19698">
    <property type="entry name" value="DUF6197"/>
    <property type="match status" value="1"/>
</dbReference>
<organism evidence="1 2">
    <name type="scientific">Mycobacteroides abscessus</name>
    <dbReference type="NCBI Taxonomy" id="36809"/>
    <lineage>
        <taxon>Bacteria</taxon>
        <taxon>Bacillati</taxon>
        <taxon>Actinomycetota</taxon>
        <taxon>Actinomycetes</taxon>
        <taxon>Mycobacteriales</taxon>
        <taxon>Mycobacteriaceae</taxon>
        <taxon>Mycobacteroides</taxon>
    </lineage>
</organism>
<evidence type="ECO:0000313" key="2">
    <source>
        <dbReference type="Proteomes" id="UP000284557"/>
    </source>
</evidence>
<gene>
    <name evidence="1" type="ORF">D2E76_15980</name>
</gene>
<name>A0ABD7HME5_9MYCO</name>
<proteinExistence type="predicted"/>
<dbReference type="EMBL" id="QXBN01000012">
    <property type="protein sequence ID" value="RIT36756.1"/>
    <property type="molecule type" value="Genomic_DNA"/>
</dbReference>
<dbReference type="RefSeq" id="WP_119596412.1">
    <property type="nucleotide sequence ID" value="NZ_QXBN01000012.1"/>
</dbReference>